<evidence type="ECO:0000256" key="2">
    <source>
        <dbReference type="ARBA" id="ARBA00005833"/>
    </source>
</evidence>
<dbReference type="Gene3D" id="3.50.50.60">
    <property type="entry name" value="FAD/NAD(P)-binding domain"/>
    <property type="match status" value="2"/>
</dbReference>
<reference evidence="8 9" key="1">
    <citation type="submission" date="2017-03" db="EMBL/GenBank/DDBJ databases">
        <title>Complete genome sequence of the novel DNRA strain Pseudomonas sp. S-6-2 isolated from Chinese polluted river sediment. Journal of Biotechnology.</title>
        <authorList>
            <person name="Li J."/>
            <person name="Xiang F."/>
            <person name="Wang L."/>
            <person name="Xi L."/>
            <person name="Liu J."/>
        </authorList>
    </citation>
    <scope>NUCLEOTIDE SEQUENCE [LARGE SCALE GENOMIC DNA]</scope>
    <source>
        <strain evidence="8 9">S-6-2</strain>
    </source>
</reference>
<protein>
    <recommendedName>
        <fullName evidence="4">Tryptophan 2-monooxygenase</fullName>
        <ecNumber evidence="3">1.13.12.3</ecNumber>
    </recommendedName>
</protein>
<dbReference type="InterPro" id="IPR036188">
    <property type="entry name" value="FAD/NAD-bd_sf"/>
</dbReference>
<evidence type="ECO:0000256" key="3">
    <source>
        <dbReference type="ARBA" id="ARBA00012535"/>
    </source>
</evidence>
<organism evidence="8 9">
    <name type="scientific">Halopseudomonas phragmitis</name>
    <dbReference type="NCBI Taxonomy" id="1931241"/>
    <lineage>
        <taxon>Bacteria</taxon>
        <taxon>Pseudomonadati</taxon>
        <taxon>Pseudomonadota</taxon>
        <taxon>Gammaproteobacteria</taxon>
        <taxon>Pseudomonadales</taxon>
        <taxon>Pseudomonadaceae</taxon>
        <taxon>Halopseudomonas</taxon>
    </lineage>
</organism>
<keyword evidence="5" id="KW-0073">Auxin biosynthesis</keyword>
<dbReference type="Proteomes" id="UP000243488">
    <property type="component" value="Chromosome"/>
</dbReference>
<dbReference type="InterPro" id="IPR002937">
    <property type="entry name" value="Amino_oxidase"/>
</dbReference>
<evidence type="ECO:0000256" key="6">
    <source>
        <dbReference type="ARBA" id="ARBA00047321"/>
    </source>
</evidence>
<dbReference type="PANTHER" id="PTHR10742:SF410">
    <property type="entry name" value="LYSINE-SPECIFIC HISTONE DEMETHYLASE 2"/>
    <property type="match status" value="1"/>
</dbReference>
<dbReference type="SUPFAM" id="SSF54373">
    <property type="entry name" value="FAD-linked reductases, C-terminal domain"/>
    <property type="match status" value="1"/>
</dbReference>
<name>A0A1V0B177_9GAMM</name>
<evidence type="ECO:0000256" key="5">
    <source>
        <dbReference type="ARBA" id="ARBA00023070"/>
    </source>
</evidence>
<accession>A0A1V0B177</accession>
<dbReference type="GO" id="GO:0050361">
    <property type="term" value="F:tryptophan 2-monooxygenase activity"/>
    <property type="evidence" value="ECO:0007669"/>
    <property type="project" value="UniProtKB-EC"/>
</dbReference>
<dbReference type="GO" id="GO:0009851">
    <property type="term" value="P:auxin biosynthetic process"/>
    <property type="evidence" value="ECO:0007669"/>
    <property type="project" value="UniProtKB-KW"/>
</dbReference>
<comment type="catalytic activity">
    <reaction evidence="6">
        <text>L-tryptophan + O2 = indole-3-acetamide + CO2 + H2O</text>
        <dbReference type="Rhea" id="RHEA:16165"/>
        <dbReference type="ChEBI" id="CHEBI:15377"/>
        <dbReference type="ChEBI" id="CHEBI:15379"/>
        <dbReference type="ChEBI" id="CHEBI:16031"/>
        <dbReference type="ChEBI" id="CHEBI:16526"/>
        <dbReference type="ChEBI" id="CHEBI:57912"/>
        <dbReference type="EC" id="1.13.12.3"/>
    </reaction>
</comment>
<dbReference type="AlphaFoldDB" id="A0A1V0B177"/>
<feature type="domain" description="Amine oxidase" evidence="7">
    <location>
        <begin position="14"/>
        <end position="84"/>
    </location>
</feature>
<evidence type="ECO:0000259" key="7">
    <source>
        <dbReference type="Pfam" id="PF01593"/>
    </source>
</evidence>
<evidence type="ECO:0000256" key="4">
    <source>
        <dbReference type="ARBA" id="ARBA00017871"/>
    </source>
</evidence>
<keyword evidence="9" id="KW-1185">Reference proteome</keyword>
<proteinExistence type="inferred from homology"/>
<evidence type="ECO:0000256" key="1">
    <source>
        <dbReference type="ARBA" id="ARBA00004814"/>
    </source>
</evidence>
<evidence type="ECO:0000313" key="8">
    <source>
        <dbReference type="EMBL" id="AQZ93688.1"/>
    </source>
</evidence>
<dbReference type="RefSeq" id="WP_080048546.1">
    <property type="nucleotide sequence ID" value="NZ_CP020100.1"/>
</dbReference>
<comment type="similarity">
    <text evidence="2">Belongs to the tryptophan 2-monooxygenase family.</text>
</comment>
<feature type="domain" description="Amine oxidase" evidence="7">
    <location>
        <begin position="101"/>
        <end position="421"/>
    </location>
</feature>
<dbReference type="SUPFAM" id="SSF51905">
    <property type="entry name" value="FAD/NAD(P)-binding domain"/>
    <property type="match status" value="2"/>
</dbReference>
<dbReference type="PANTHER" id="PTHR10742">
    <property type="entry name" value="FLAVIN MONOAMINE OXIDASE"/>
    <property type="match status" value="1"/>
</dbReference>
<comment type="pathway">
    <text evidence="1">Plant hormone metabolism; auxin biosynthesis.</text>
</comment>
<dbReference type="STRING" id="1931241.BVH74_02460"/>
<sequence length="429" mass="46349">MNYSEPRFPRPRILGVLSTDWNRNPDFAGVYSYLRPGGTPADRERLAGEIAPRLWLAGEYTWAAGPGTLHGAFFSGERAARQVLASGLAGPASVLVIGAGLAGLAAARSLHRAGVAVRLLEAGPHAGGRARCDSRLGMPLPLGGAWLHGEQGHPLAERVSYIASGSWDYANTYILGQGRLEPLLYERLQARLAGIEQQLDQQPSAADTCLRDSLTAIDLADCDRVERLVLNSWLRLEYASLVSAPLADLSTRHRAEDFHLAGSNQLITGGLSEFVSELAAGLDIRFGQRALQLESAQRQWLVHCEQGEVWSADAVIVATAVGPVRDQRLRIQPELPAPVRQALRRIGSGCVSKTFFHCERQAWPAGRGFMLAAEEPPVFDSLVDVSDVAGAPMLCGFASGEQALRVEVMSDAERCQALEQLMTEAGIWS</sequence>
<dbReference type="EC" id="1.13.12.3" evidence="3"/>
<dbReference type="KEGG" id="ppha:BVH74_02460"/>
<gene>
    <name evidence="8" type="ORF">BVH74_02460</name>
</gene>
<dbReference type="Pfam" id="PF01593">
    <property type="entry name" value="Amino_oxidase"/>
    <property type="match status" value="2"/>
</dbReference>
<evidence type="ECO:0000313" key="9">
    <source>
        <dbReference type="Proteomes" id="UP000243488"/>
    </source>
</evidence>
<dbReference type="EMBL" id="CP020100">
    <property type="protein sequence ID" value="AQZ93688.1"/>
    <property type="molecule type" value="Genomic_DNA"/>
</dbReference>
<dbReference type="InterPro" id="IPR050281">
    <property type="entry name" value="Flavin_monoamine_oxidase"/>
</dbReference>